<comment type="caution">
    <text evidence="1">The sequence shown here is derived from an EMBL/GenBank/DDBJ whole genome shotgun (WGS) entry which is preliminary data.</text>
</comment>
<dbReference type="Proteomes" id="UP000015354">
    <property type="component" value="Unassembled WGS sequence"/>
</dbReference>
<dbReference type="EMBL" id="ATMH01010007">
    <property type="protein sequence ID" value="EPY18281.1"/>
    <property type="molecule type" value="Genomic_DNA"/>
</dbReference>
<evidence type="ECO:0000313" key="2">
    <source>
        <dbReference type="Proteomes" id="UP000015354"/>
    </source>
</evidence>
<reference evidence="1 2" key="1">
    <citation type="journal article" date="2013" name="PLoS ONE">
        <title>Predicting the Proteins of Angomonas deanei, Strigomonas culicis and Their Respective Endosymbionts Reveals New Aspects of the Trypanosomatidae Family.</title>
        <authorList>
            <person name="Motta M.C."/>
            <person name="Martins A.C."/>
            <person name="de Souza S.S."/>
            <person name="Catta-Preta C.M."/>
            <person name="Silva R."/>
            <person name="Klein C.C."/>
            <person name="de Almeida L.G."/>
            <person name="de Lima Cunha O."/>
            <person name="Ciapina L.P."/>
            <person name="Brocchi M."/>
            <person name="Colabardini A.C."/>
            <person name="de Araujo Lima B."/>
            <person name="Machado C.R."/>
            <person name="de Almeida Soares C.M."/>
            <person name="Probst C.M."/>
            <person name="de Menezes C.B."/>
            <person name="Thompson C.E."/>
            <person name="Bartholomeu D.C."/>
            <person name="Gradia D.F."/>
            <person name="Pavoni D.P."/>
            <person name="Grisard E.C."/>
            <person name="Fantinatti-Garboggini F."/>
            <person name="Marchini F.K."/>
            <person name="Rodrigues-Luiz G.F."/>
            <person name="Wagner G."/>
            <person name="Goldman G.H."/>
            <person name="Fietto J.L."/>
            <person name="Elias M.C."/>
            <person name="Goldman M.H."/>
            <person name="Sagot M.F."/>
            <person name="Pereira M."/>
            <person name="Stoco P.H."/>
            <person name="de Mendonca-Neto R.P."/>
            <person name="Teixeira S.M."/>
            <person name="Maciel T.E."/>
            <person name="de Oliveira Mendes T.A."/>
            <person name="Urmenyi T.P."/>
            <person name="de Souza W."/>
            <person name="Schenkman S."/>
            <person name="de Vasconcelos A.T."/>
        </authorList>
    </citation>
    <scope>NUCLEOTIDE SEQUENCE [LARGE SCALE GENOMIC DNA]</scope>
</reference>
<proteinExistence type="predicted"/>
<evidence type="ECO:0000313" key="1">
    <source>
        <dbReference type="EMBL" id="EPY18281.1"/>
    </source>
</evidence>
<organism evidence="1 2">
    <name type="scientific">Strigomonas culicis</name>
    <dbReference type="NCBI Taxonomy" id="28005"/>
    <lineage>
        <taxon>Eukaryota</taxon>
        <taxon>Discoba</taxon>
        <taxon>Euglenozoa</taxon>
        <taxon>Kinetoplastea</taxon>
        <taxon>Metakinetoplastina</taxon>
        <taxon>Trypanosomatida</taxon>
        <taxon>Trypanosomatidae</taxon>
        <taxon>Strigomonadinae</taxon>
        <taxon>Strigomonas</taxon>
    </lineage>
</organism>
<keyword evidence="2" id="KW-1185">Reference proteome</keyword>
<name>S9UUT3_9TRYP</name>
<accession>S9UUT3</accession>
<sequence length="96" mass="10475">MWRNVVRVVTPSCTTVASTVTSTSPSREMAPGMNVKALTTLDSTEEELICALAVRLLLSARAVRSRKARNGYSYAHHLPAEDGGTAKLPVELRYSR</sequence>
<dbReference type="AlphaFoldDB" id="S9UUT3"/>
<gene>
    <name evidence="1" type="ORF">STCU_10079</name>
</gene>
<protein>
    <submittedName>
        <fullName evidence="1">Uncharacterized protein</fullName>
    </submittedName>
</protein>